<gene>
    <name evidence="1" type="ORF">LXM24_25580</name>
</gene>
<name>A0A9X1PFC3_9BACT</name>
<evidence type="ECO:0008006" key="3">
    <source>
        <dbReference type="Google" id="ProtNLM"/>
    </source>
</evidence>
<comment type="caution">
    <text evidence="1">The sequence shown here is derived from an EMBL/GenBank/DDBJ whole genome shotgun (WGS) entry which is preliminary data.</text>
</comment>
<dbReference type="AlphaFoldDB" id="A0A9X1PFC3"/>
<dbReference type="RefSeq" id="WP_234616238.1">
    <property type="nucleotide sequence ID" value="NZ_CP098806.1"/>
</dbReference>
<reference evidence="1" key="1">
    <citation type="submission" date="2021-12" db="EMBL/GenBank/DDBJ databases">
        <title>Novel species in genus Dyadobacter.</title>
        <authorList>
            <person name="Ma C."/>
        </authorList>
    </citation>
    <scope>NUCLEOTIDE SEQUENCE</scope>
    <source>
        <strain evidence="1">CY399</strain>
    </source>
</reference>
<accession>A0A9X1PFC3</accession>
<dbReference type="Proteomes" id="UP001139700">
    <property type="component" value="Unassembled WGS sequence"/>
</dbReference>
<keyword evidence="2" id="KW-1185">Reference proteome</keyword>
<dbReference type="EMBL" id="JAJTTA010000007">
    <property type="protein sequence ID" value="MCF0043502.1"/>
    <property type="molecule type" value="Genomic_DNA"/>
</dbReference>
<sequence length="79" mass="9750">MKHTQYFLFTRERSDRQGIKDEWIQQVFHFPEKEEIQSDGRIRRWAKIEENQKYLRIVLLDDGETVHNAFFDRSFKTES</sequence>
<evidence type="ECO:0000313" key="2">
    <source>
        <dbReference type="Proteomes" id="UP001139700"/>
    </source>
</evidence>
<evidence type="ECO:0000313" key="1">
    <source>
        <dbReference type="EMBL" id="MCF0043502.1"/>
    </source>
</evidence>
<proteinExistence type="predicted"/>
<organism evidence="1 2">
    <name type="scientific">Dyadobacter fanqingshengii</name>
    <dbReference type="NCBI Taxonomy" id="2906443"/>
    <lineage>
        <taxon>Bacteria</taxon>
        <taxon>Pseudomonadati</taxon>
        <taxon>Bacteroidota</taxon>
        <taxon>Cytophagia</taxon>
        <taxon>Cytophagales</taxon>
        <taxon>Spirosomataceae</taxon>
        <taxon>Dyadobacter</taxon>
    </lineage>
</organism>
<protein>
    <recommendedName>
        <fullName evidence="3">DUF4258 domain-containing protein</fullName>
    </recommendedName>
</protein>